<reference evidence="2" key="2">
    <citation type="journal article" date="2024" name="Plant">
        <title>Genomic evolution and insights into agronomic trait innovations of Sesamum species.</title>
        <authorList>
            <person name="Miao H."/>
            <person name="Wang L."/>
            <person name="Qu L."/>
            <person name="Liu H."/>
            <person name="Sun Y."/>
            <person name="Le M."/>
            <person name="Wang Q."/>
            <person name="Wei S."/>
            <person name="Zheng Y."/>
            <person name="Lin W."/>
            <person name="Duan Y."/>
            <person name="Cao H."/>
            <person name="Xiong S."/>
            <person name="Wang X."/>
            <person name="Wei L."/>
            <person name="Li C."/>
            <person name="Ma Q."/>
            <person name="Ju M."/>
            <person name="Zhao R."/>
            <person name="Li G."/>
            <person name="Mu C."/>
            <person name="Tian Q."/>
            <person name="Mei H."/>
            <person name="Zhang T."/>
            <person name="Gao T."/>
            <person name="Zhang H."/>
        </authorList>
    </citation>
    <scope>NUCLEOTIDE SEQUENCE</scope>
    <source>
        <strain evidence="2">KEN1</strain>
    </source>
</reference>
<comment type="caution">
    <text evidence="2">The sequence shown here is derived from an EMBL/GenBank/DDBJ whole genome shotgun (WGS) entry which is preliminary data.</text>
</comment>
<name>A0AAW2TPQ8_9LAMI</name>
<proteinExistence type="predicted"/>
<evidence type="ECO:0000313" key="2">
    <source>
        <dbReference type="EMBL" id="KAL0406454.1"/>
    </source>
</evidence>
<dbReference type="AlphaFoldDB" id="A0AAW2TPQ8"/>
<dbReference type="EMBL" id="JACGWN010000014">
    <property type="protein sequence ID" value="KAL0406454.1"/>
    <property type="molecule type" value="Genomic_DNA"/>
</dbReference>
<organism evidence="2">
    <name type="scientific">Sesamum latifolium</name>
    <dbReference type="NCBI Taxonomy" id="2727402"/>
    <lineage>
        <taxon>Eukaryota</taxon>
        <taxon>Viridiplantae</taxon>
        <taxon>Streptophyta</taxon>
        <taxon>Embryophyta</taxon>
        <taxon>Tracheophyta</taxon>
        <taxon>Spermatophyta</taxon>
        <taxon>Magnoliopsida</taxon>
        <taxon>eudicotyledons</taxon>
        <taxon>Gunneridae</taxon>
        <taxon>Pentapetalae</taxon>
        <taxon>asterids</taxon>
        <taxon>lamiids</taxon>
        <taxon>Lamiales</taxon>
        <taxon>Pedaliaceae</taxon>
        <taxon>Sesamum</taxon>
    </lineage>
</organism>
<reference evidence="2" key="1">
    <citation type="submission" date="2020-06" db="EMBL/GenBank/DDBJ databases">
        <authorList>
            <person name="Li T."/>
            <person name="Hu X."/>
            <person name="Zhang T."/>
            <person name="Song X."/>
            <person name="Zhang H."/>
            <person name="Dai N."/>
            <person name="Sheng W."/>
            <person name="Hou X."/>
            <person name="Wei L."/>
        </authorList>
    </citation>
    <scope>NUCLEOTIDE SEQUENCE</scope>
    <source>
        <strain evidence="2">KEN1</strain>
        <tissue evidence="2">Leaf</tissue>
    </source>
</reference>
<protein>
    <submittedName>
        <fullName evidence="2">Uncharacterized protein</fullName>
    </submittedName>
</protein>
<sequence length="70" mass="7675">MHLFEQDPIEANLDQTDDQINAARLDLGSLAEANLVKALSLGQQRQRPLSAATQFNTNPPFSSSLQHVTT</sequence>
<feature type="region of interest" description="Disordered" evidence="1">
    <location>
        <begin position="46"/>
        <end position="70"/>
    </location>
</feature>
<evidence type="ECO:0000256" key="1">
    <source>
        <dbReference type="SAM" id="MobiDB-lite"/>
    </source>
</evidence>
<gene>
    <name evidence="2" type="ORF">Slati_3959300</name>
</gene>
<accession>A0AAW2TPQ8</accession>